<feature type="transmembrane region" description="Helical" evidence="1">
    <location>
        <begin position="41"/>
        <end position="58"/>
    </location>
</feature>
<reference evidence="2 3" key="1">
    <citation type="submission" date="2020-08" db="EMBL/GenBank/DDBJ databases">
        <title>Genome sequence of Sphingomonas sediminicola KACC 15039T.</title>
        <authorList>
            <person name="Hyun D.-W."/>
            <person name="Bae J.-W."/>
        </authorList>
    </citation>
    <scope>NUCLEOTIDE SEQUENCE [LARGE SCALE GENOMIC DNA]</scope>
    <source>
        <strain evidence="2 3">KACC 15039</strain>
    </source>
</reference>
<dbReference type="RefSeq" id="WP_187707813.1">
    <property type="nucleotide sequence ID" value="NZ_CP060782.1"/>
</dbReference>
<feature type="transmembrane region" description="Helical" evidence="1">
    <location>
        <begin position="12"/>
        <end position="29"/>
    </location>
</feature>
<dbReference type="EMBL" id="CP060782">
    <property type="protein sequence ID" value="QNP44855.1"/>
    <property type="molecule type" value="Genomic_DNA"/>
</dbReference>
<name>A0ABX6T5D5_9SPHN</name>
<keyword evidence="1" id="KW-0472">Membrane</keyword>
<gene>
    <name evidence="2" type="ORF">H9L14_08800</name>
</gene>
<protein>
    <recommendedName>
        <fullName evidence="4">VanZ family protein</fullName>
    </recommendedName>
</protein>
<evidence type="ECO:0000313" key="3">
    <source>
        <dbReference type="Proteomes" id="UP000516105"/>
    </source>
</evidence>
<evidence type="ECO:0008006" key="4">
    <source>
        <dbReference type="Google" id="ProtNLM"/>
    </source>
</evidence>
<keyword evidence="1" id="KW-0812">Transmembrane</keyword>
<evidence type="ECO:0000313" key="2">
    <source>
        <dbReference type="EMBL" id="QNP44855.1"/>
    </source>
</evidence>
<keyword evidence="1" id="KW-1133">Transmembrane helix</keyword>
<sequence>MTSERRLAILRFAFWAAVVLAFTMAVIPQPPQLPGAPSDKIQHIAAFVVLGGLATFAYPRTSPVYLGTGLSLFGAFIELVQYIPALHRDSDPIDWVADTAAAALVLIFLHWLRAKTRGNS</sequence>
<feature type="transmembrane region" description="Helical" evidence="1">
    <location>
        <begin position="65"/>
        <end position="83"/>
    </location>
</feature>
<accession>A0ABX6T5D5</accession>
<proteinExistence type="predicted"/>
<feature type="transmembrane region" description="Helical" evidence="1">
    <location>
        <begin position="95"/>
        <end position="112"/>
    </location>
</feature>
<dbReference type="Proteomes" id="UP000516105">
    <property type="component" value="Chromosome"/>
</dbReference>
<evidence type="ECO:0000256" key="1">
    <source>
        <dbReference type="SAM" id="Phobius"/>
    </source>
</evidence>
<keyword evidence="3" id="KW-1185">Reference proteome</keyword>
<organism evidence="2 3">
    <name type="scientific">Sphingomonas sediminicola</name>
    <dbReference type="NCBI Taxonomy" id="386874"/>
    <lineage>
        <taxon>Bacteria</taxon>
        <taxon>Pseudomonadati</taxon>
        <taxon>Pseudomonadota</taxon>
        <taxon>Alphaproteobacteria</taxon>
        <taxon>Sphingomonadales</taxon>
        <taxon>Sphingomonadaceae</taxon>
        <taxon>Sphingomonas</taxon>
    </lineage>
</organism>